<organism evidence="1 2">
    <name type="scientific">Edwardsiella hoshinae</name>
    <dbReference type="NCBI Taxonomy" id="93378"/>
    <lineage>
        <taxon>Bacteria</taxon>
        <taxon>Pseudomonadati</taxon>
        <taxon>Pseudomonadota</taxon>
        <taxon>Gammaproteobacteria</taxon>
        <taxon>Enterobacterales</taxon>
        <taxon>Hafniaceae</taxon>
        <taxon>Edwardsiella</taxon>
    </lineage>
</organism>
<accession>A0A376DEB9</accession>
<evidence type="ECO:0000313" key="1">
    <source>
        <dbReference type="EMBL" id="STC87572.1"/>
    </source>
</evidence>
<proteinExistence type="predicted"/>
<dbReference type="EMBL" id="UFXZ01000001">
    <property type="protein sequence ID" value="STC87572.1"/>
    <property type="molecule type" value="Genomic_DNA"/>
</dbReference>
<dbReference type="Proteomes" id="UP000255248">
    <property type="component" value="Unassembled WGS sequence"/>
</dbReference>
<protein>
    <submittedName>
        <fullName evidence="1">Uncharacterized protein</fullName>
    </submittedName>
</protein>
<sequence>MTSPRRWAGLHQRCRAFWLTLDKRLRSGLVNDG</sequence>
<name>A0A376DEB9_9GAMM</name>
<reference evidence="1 2" key="1">
    <citation type="submission" date="2018-06" db="EMBL/GenBank/DDBJ databases">
        <authorList>
            <consortium name="Pathogen Informatics"/>
            <person name="Doyle S."/>
        </authorList>
    </citation>
    <scope>NUCLEOTIDE SEQUENCE [LARGE SCALE GENOMIC DNA]</scope>
    <source>
        <strain evidence="1 2">NCTC12121</strain>
    </source>
</reference>
<dbReference type="AlphaFoldDB" id="A0A376DEB9"/>
<evidence type="ECO:0000313" key="2">
    <source>
        <dbReference type="Proteomes" id="UP000255248"/>
    </source>
</evidence>
<gene>
    <name evidence="1" type="ORF">NCTC12121_01497</name>
</gene>